<dbReference type="GO" id="GO:0016787">
    <property type="term" value="F:hydrolase activity"/>
    <property type="evidence" value="ECO:0007669"/>
    <property type="project" value="UniProtKB-KW"/>
</dbReference>
<gene>
    <name evidence="2" type="ORF">RAE19_16670</name>
</gene>
<evidence type="ECO:0000259" key="1">
    <source>
        <dbReference type="Pfam" id="PF12697"/>
    </source>
</evidence>
<keyword evidence="2" id="KW-0378">Hydrolase</keyword>
<dbReference type="Pfam" id="PF12697">
    <property type="entry name" value="Abhydrolase_6"/>
    <property type="match status" value="1"/>
</dbReference>
<feature type="domain" description="AB hydrolase-1" evidence="1">
    <location>
        <begin position="68"/>
        <end position="264"/>
    </location>
</feature>
<organism evidence="2 3">
    <name type="scientific">Rhodoferax potami</name>
    <dbReference type="NCBI Taxonomy" id="3068338"/>
    <lineage>
        <taxon>Bacteria</taxon>
        <taxon>Pseudomonadati</taxon>
        <taxon>Pseudomonadota</taxon>
        <taxon>Betaproteobacteria</taxon>
        <taxon>Burkholderiales</taxon>
        <taxon>Comamonadaceae</taxon>
        <taxon>Rhodoferax</taxon>
    </lineage>
</organism>
<evidence type="ECO:0000313" key="2">
    <source>
        <dbReference type="EMBL" id="MDT7520320.1"/>
    </source>
</evidence>
<accession>A0ABU3KR89</accession>
<sequence>MLVAVYLVGPRNEFGASTATPRAQAPRDLAALDTWIAAQEATVPGIKAGNAKGIVWAKSPGQKTPRAVVYLHGFSASRLETAPLTGQVAQGLGANVFYPRLTGHGVPSFTMGETKVQDWLADAQEALNIGRQLGDRVLVISCSTGATLATWLEVNGPKTGVAGHVFVSPNFGPKDERADLINGPWGHQIAFALLGQERTHTPASDAESQAWTSSYPTRSLFPMMALVKATRESPLERFSAPVMMLYSVDDKTVEPRLSQAALDRFSSSNKHLVKVDYSEAKGQHVLAGEIRAPAATASMAQSILQWVATLGPLAP</sequence>
<dbReference type="Gene3D" id="3.40.50.1820">
    <property type="entry name" value="alpha/beta hydrolase"/>
    <property type="match status" value="1"/>
</dbReference>
<protein>
    <submittedName>
        <fullName evidence="2">Alpha/beta hydrolase</fullName>
    </submittedName>
</protein>
<name>A0ABU3KR89_9BURK</name>
<dbReference type="SUPFAM" id="SSF53474">
    <property type="entry name" value="alpha/beta-Hydrolases"/>
    <property type="match status" value="1"/>
</dbReference>
<comment type="caution">
    <text evidence="2">The sequence shown here is derived from an EMBL/GenBank/DDBJ whole genome shotgun (WGS) entry which is preliminary data.</text>
</comment>
<dbReference type="InterPro" id="IPR000073">
    <property type="entry name" value="AB_hydrolase_1"/>
</dbReference>
<dbReference type="InterPro" id="IPR029058">
    <property type="entry name" value="AB_hydrolase_fold"/>
</dbReference>
<dbReference type="RefSeq" id="WP_313876269.1">
    <property type="nucleotide sequence ID" value="NZ_JAVBIK010000001.1"/>
</dbReference>
<evidence type="ECO:0000313" key="3">
    <source>
        <dbReference type="Proteomes" id="UP001321700"/>
    </source>
</evidence>
<reference evidence="2 3" key="1">
    <citation type="submission" date="2023-08" db="EMBL/GenBank/DDBJ databases">
        <title>Rhodoferax potami sp. nov. and Rhodoferax mekongensis sp. nov., isolated from the Mekong River in Thailand.</title>
        <authorList>
            <person name="Kitikhun S."/>
            <person name="Charoenyingcharoen P."/>
            <person name="Siriarchawattana P."/>
            <person name="Likhitrattanapisal S."/>
            <person name="Nilsakha T."/>
            <person name="Chanpet A."/>
            <person name="Rattanawaree P."/>
            <person name="Ingsriswang S."/>
        </authorList>
    </citation>
    <scope>NUCLEOTIDE SEQUENCE [LARGE SCALE GENOMIC DNA]</scope>
    <source>
        <strain evidence="2 3">TBRC 17660</strain>
    </source>
</reference>
<dbReference type="EMBL" id="JAVBIK010000001">
    <property type="protein sequence ID" value="MDT7520320.1"/>
    <property type="molecule type" value="Genomic_DNA"/>
</dbReference>
<dbReference type="Proteomes" id="UP001321700">
    <property type="component" value="Unassembled WGS sequence"/>
</dbReference>
<proteinExistence type="predicted"/>
<keyword evidence="3" id="KW-1185">Reference proteome</keyword>